<feature type="transmembrane region" description="Helical" evidence="5">
    <location>
        <begin position="51"/>
        <end position="71"/>
    </location>
</feature>
<organism evidence="7">
    <name type="scientific">marine sediment metagenome</name>
    <dbReference type="NCBI Taxonomy" id="412755"/>
    <lineage>
        <taxon>unclassified sequences</taxon>
        <taxon>metagenomes</taxon>
        <taxon>ecological metagenomes</taxon>
    </lineage>
</organism>
<keyword evidence="4 5" id="KW-0472">Membrane</keyword>
<keyword evidence="2 5" id="KW-0812">Transmembrane</keyword>
<feature type="transmembrane region" description="Helical" evidence="5">
    <location>
        <begin position="83"/>
        <end position="102"/>
    </location>
</feature>
<dbReference type="PANTHER" id="PTHR37422">
    <property type="entry name" value="TEICHURONIC ACID BIOSYNTHESIS PROTEIN TUAE"/>
    <property type="match status" value="1"/>
</dbReference>
<protein>
    <recommendedName>
        <fullName evidence="6">O-antigen ligase-related domain-containing protein</fullName>
    </recommendedName>
</protein>
<gene>
    <name evidence="7" type="ORF">LCGC14_0239330</name>
</gene>
<feature type="transmembrane region" description="Helical" evidence="5">
    <location>
        <begin position="328"/>
        <end position="353"/>
    </location>
</feature>
<evidence type="ECO:0000256" key="4">
    <source>
        <dbReference type="ARBA" id="ARBA00023136"/>
    </source>
</evidence>
<feature type="domain" description="O-antigen ligase-related" evidence="6">
    <location>
        <begin position="207"/>
        <end position="345"/>
    </location>
</feature>
<accession>A0A0F9WT14</accession>
<dbReference type="InterPro" id="IPR017528">
    <property type="entry name" value="CHP03097O-antigen_lig-rel"/>
</dbReference>
<feature type="transmembrane region" description="Helical" evidence="5">
    <location>
        <begin position="108"/>
        <end position="128"/>
    </location>
</feature>
<feature type="transmembrane region" description="Helical" evidence="5">
    <location>
        <begin position="12"/>
        <end position="39"/>
    </location>
</feature>
<reference evidence="7" key="1">
    <citation type="journal article" date="2015" name="Nature">
        <title>Complex archaea that bridge the gap between prokaryotes and eukaryotes.</title>
        <authorList>
            <person name="Spang A."/>
            <person name="Saw J.H."/>
            <person name="Jorgensen S.L."/>
            <person name="Zaremba-Niedzwiedzka K."/>
            <person name="Martijn J."/>
            <person name="Lind A.E."/>
            <person name="van Eijk R."/>
            <person name="Schleper C."/>
            <person name="Guy L."/>
            <person name="Ettema T.J."/>
        </authorList>
    </citation>
    <scope>NUCLEOTIDE SEQUENCE</scope>
</reference>
<evidence type="ECO:0000256" key="1">
    <source>
        <dbReference type="ARBA" id="ARBA00004141"/>
    </source>
</evidence>
<evidence type="ECO:0000256" key="3">
    <source>
        <dbReference type="ARBA" id="ARBA00022989"/>
    </source>
</evidence>
<dbReference type="Pfam" id="PF04932">
    <property type="entry name" value="Wzy_C"/>
    <property type="match status" value="1"/>
</dbReference>
<keyword evidence="3 5" id="KW-1133">Transmembrane helix</keyword>
<dbReference type="InterPro" id="IPR051533">
    <property type="entry name" value="WaaL-like"/>
</dbReference>
<feature type="transmembrane region" description="Helical" evidence="5">
    <location>
        <begin position="238"/>
        <end position="258"/>
    </location>
</feature>
<proteinExistence type="predicted"/>
<name>A0A0F9WT14_9ZZZZ</name>
<dbReference type="InterPro" id="IPR007016">
    <property type="entry name" value="O-antigen_ligase-rel_domated"/>
</dbReference>
<feature type="transmembrane region" description="Helical" evidence="5">
    <location>
        <begin position="373"/>
        <end position="394"/>
    </location>
</feature>
<dbReference type="NCBIfam" id="TIGR03097">
    <property type="entry name" value="PEP_O_lig_1"/>
    <property type="match status" value="1"/>
</dbReference>
<comment type="subcellular location">
    <subcellularLocation>
        <location evidence="1">Membrane</location>
        <topology evidence="1">Multi-pass membrane protein</topology>
    </subcellularLocation>
</comment>
<dbReference type="AlphaFoldDB" id="A0A0F9WT14"/>
<evidence type="ECO:0000313" key="7">
    <source>
        <dbReference type="EMBL" id="KKN89426.1"/>
    </source>
</evidence>
<dbReference type="EMBL" id="LAZR01000119">
    <property type="protein sequence ID" value="KKN89426.1"/>
    <property type="molecule type" value="Genomic_DNA"/>
</dbReference>
<feature type="transmembrane region" description="Helical" evidence="5">
    <location>
        <begin position="135"/>
        <end position="156"/>
    </location>
</feature>
<feature type="transmembrane region" description="Helical" evidence="5">
    <location>
        <begin position="176"/>
        <end position="192"/>
    </location>
</feature>
<evidence type="ECO:0000259" key="6">
    <source>
        <dbReference type="Pfam" id="PF04932"/>
    </source>
</evidence>
<sequence>MMAAIGWRDLVMVVVGLGLLPLALYNAYYGLLAYCWLSFMRPHQTLIWHESVMGMRFTFFVGIVLIFRAMTTPGPKFRMKAPTIFFVGFWVWMVVCTVMSTYQAESTVFLEKFSKIGIAVMLLTGLVGTRKQLKWMVVLLAWCPGFYAVKLGLYLLTGGSTVTHHGGPEGFDNNDIALFVAMAFPMLIFGAVEVRHIWMRRGMYVAAAMCVPAVIVGESRGGMLAMAASLVITLWRRVGTWKTVVVLALALPVILAIIPQKTMWRYKSLQQKNGDVAAIGRLNAWKVATRMADAHPVTGVGMGVDVFLAEYDKYKIETDDWPHVAHSVWFSALAGMGYPGLALFVLLILATFWTTRRVRRLARDSLGDTGRWAVSYATGIETAVVAFAIGGSFLSQIGFEYVYAVMLLSVPLHAIVQNEIAAIESGETDLPAGDAPEALESAA</sequence>
<dbReference type="GO" id="GO:0016020">
    <property type="term" value="C:membrane"/>
    <property type="evidence" value="ECO:0007669"/>
    <property type="project" value="UniProtKB-SubCell"/>
</dbReference>
<dbReference type="PANTHER" id="PTHR37422:SF23">
    <property type="entry name" value="TEICHURONIC ACID BIOSYNTHESIS PROTEIN TUAE"/>
    <property type="match status" value="1"/>
</dbReference>
<evidence type="ECO:0000256" key="5">
    <source>
        <dbReference type="SAM" id="Phobius"/>
    </source>
</evidence>
<evidence type="ECO:0000256" key="2">
    <source>
        <dbReference type="ARBA" id="ARBA00022692"/>
    </source>
</evidence>
<comment type="caution">
    <text evidence="7">The sequence shown here is derived from an EMBL/GenBank/DDBJ whole genome shotgun (WGS) entry which is preliminary data.</text>
</comment>